<dbReference type="InterPro" id="IPR014895">
    <property type="entry name" value="Alginate_lyase_2"/>
</dbReference>
<dbReference type="GO" id="GO:0005975">
    <property type="term" value="P:carbohydrate metabolic process"/>
    <property type="evidence" value="ECO:0007669"/>
    <property type="project" value="UniProtKB-ARBA"/>
</dbReference>
<feature type="domain" description="Alginate lyase 2" evidence="1">
    <location>
        <begin position="61"/>
        <end position="240"/>
    </location>
</feature>
<proteinExistence type="predicted"/>
<sequence>MNLLNPWGGLIPLRPQAILCTFILSVFLLTACRKAAIEIAISQPTILNSEADEVSIAAANPTGGWTQTSYTYAIQTPWNLSQSSRYTYSGGEHRFWIYPGDACQFEGCSTGPRSELRMNNNYTSGKHQFEGDVYIVSGSAGTDIMQVFGGATNATAIMLKIHAGSGGTIKRYDNETLMTSAYDKWIHVNVQHDADNGKIYVYLNGTLKGTYADRGDATHYFKCGVYNISGSRSETRWKNVKYWKNGPVGQ</sequence>
<dbReference type="SUPFAM" id="SSF49899">
    <property type="entry name" value="Concanavalin A-like lectins/glucanases"/>
    <property type="match status" value="1"/>
</dbReference>
<accession>A0A1G7RQB5</accession>
<dbReference type="GO" id="GO:0004553">
    <property type="term" value="F:hydrolase activity, hydrolyzing O-glycosyl compounds"/>
    <property type="evidence" value="ECO:0007669"/>
    <property type="project" value="UniProtKB-ARBA"/>
</dbReference>
<dbReference type="Proteomes" id="UP000199045">
    <property type="component" value="Unassembled WGS sequence"/>
</dbReference>
<dbReference type="GO" id="GO:0016829">
    <property type="term" value="F:lyase activity"/>
    <property type="evidence" value="ECO:0007669"/>
    <property type="project" value="UniProtKB-KW"/>
</dbReference>
<evidence type="ECO:0000259" key="1">
    <source>
        <dbReference type="Pfam" id="PF08787"/>
    </source>
</evidence>
<evidence type="ECO:0000313" key="3">
    <source>
        <dbReference type="Proteomes" id="UP000199045"/>
    </source>
</evidence>
<organism evidence="2 3">
    <name type="scientific">Chitinophaga filiformis</name>
    <name type="common">Myxococcus filiformis</name>
    <name type="synonym">Flexibacter filiformis</name>
    <dbReference type="NCBI Taxonomy" id="104663"/>
    <lineage>
        <taxon>Bacteria</taxon>
        <taxon>Pseudomonadati</taxon>
        <taxon>Bacteroidota</taxon>
        <taxon>Chitinophagia</taxon>
        <taxon>Chitinophagales</taxon>
        <taxon>Chitinophagaceae</taxon>
        <taxon>Chitinophaga</taxon>
    </lineage>
</organism>
<dbReference type="InterPro" id="IPR013320">
    <property type="entry name" value="ConA-like_dom_sf"/>
</dbReference>
<protein>
    <submittedName>
        <fullName evidence="2">Alginate lyase</fullName>
    </submittedName>
</protein>
<dbReference type="Pfam" id="PF08787">
    <property type="entry name" value="Alginate_lyase2"/>
    <property type="match status" value="1"/>
</dbReference>
<dbReference type="Gene3D" id="2.60.120.200">
    <property type="match status" value="1"/>
</dbReference>
<name>A0A1G7RQB5_CHIFI</name>
<dbReference type="PANTHER" id="PTHR33681">
    <property type="entry name" value="BINDING PROTEIN, PUTATIVE, EXPRESSED-RELATED"/>
    <property type="match status" value="1"/>
</dbReference>
<evidence type="ECO:0000313" key="2">
    <source>
        <dbReference type="EMBL" id="SDG13008.1"/>
    </source>
</evidence>
<dbReference type="RefSeq" id="WP_089833215.1">
    <property type="nucleotide sequence ID" value="NZ_FNBN01000003.1"/>
</dbReference>
<dbReference type="EMBL" id="FNBN01000003">
    <property type="protein sequence ID" value="SDG13008.1"/>
    <property type="molecule type" value="Genomic_DNA"/>
</dbReference>
<reference evidence="2 3" key="1">
    <citation type="submission" date="2016-10" db="EMBL/GenBank/DDBJ databases">
        <authorList>
            <person name="de Groot N.N."/>
        </authorList>
    </citation>
    <scope>NUCLEOTIDE SEQUENCE [LARGE SCALE GENOMIC DNA]</scope>
    <source>
        <strain evidence="2 3">DSM 527</strain>
    </source>
</reference>
<dbReference type="AlphaFoldDB" id="A0A1G7RQB5"/>
<dbReference type="PANTHER" id="PTHR33681:SF4">
    <property type="entry name" value="OS12G0171100 PROTEIN"/>
    <property type="match status" value="1"/>
</dbReference>
<dbReference type="OrthoDB" id="640664at2"/>
<keyword evidence="2" id="KW-0456">Lyase</keyword>
<gene>
    <name evidence="2" type="ORF">SAMN04488121_103570</name>
</gene>